<gene>
    <name evidence="2" type="ORF">CKM354_000481700</name>
</gene>
<organism evidence="2 3">
    <name type="scientific">Cercospora kikuchii</name>
    <dbReference type="NCBI Taxonomy" id="84275"/>
    <lineage>
        <taxon>Eukaryota</taxon>
        <taxon>Fungi</taxon>
        <taxon>Dikarya</taxon>
        <taxon>Ascomycota</taxon>
        <taxon>Pezizomycotina</taxon>
        <taxon>Dothideomycetes</taxon>
        <taxon>Dothideomycetidae</taxon>
        <taxon>Mycosphaerellales</taxon>
        <taxon>Mycosphaerellaceae</taxon>
        <taxon>Cercospora</taxon>
    </lineage>
</organism>
<protein>
    <submittedName>
        <fullName evidence="2">Uncharacterized protein</fullName>
    </submittedName>
</protein>
<reference evidence="2 3" key="1">
    <citation type="submission" date="2021-01" db="EMBL/GenBank/DDBJ databases">
        <title>Cercospora kikuchii MAFF 305040 whole genome shotgun sequence.</title>
        <authorList>
            <person name="Kashiwa T."/>
            <person name="Suzuki T."/>
        </authorList>
    </citation>
    <scope>NUCLEOTIDE SEQUENCE [LARGE SCALE GENOMIC DNA]</scope>
    <source>
        <strain evidence="2 3">MAFF 305040</strain>
    </source>
</reference>
<sequence length="504" mass="57521">MPDQGDHQQAENKMENPESEISQLRERVSQLQEEKKELDAENVRLHAEVELLRPRANGTQAVIVAVTKEPCRIVLRFITARYRIWKDKKQAKQGARLEYAAKADCEKPYPIGNEEELIPEPNPEDLICILCVSKEALDEQRRKFPPWDENQSTLEDFWNGPARHMIISWQDQYDALNAAHRLAKQAFWHFDRKQWPEHALWNFGEHYDQVRFGKEELGHCELSSGEFSVQLNGVTGLRNAVCHPSTSYTMRSLDDLIFRAEQLAVALKDDERVQEIQALRRTVRERAQEAYDIIESQTQALLHVHPQKRPAEETNVPQDAVEEANVSPQPAIADQPYPFHIQRALQRIAGHLDNKVQRPSRDEYPPVLALAAARWAARGLQLGADDPGHQQRLLDSQSRSKANTKADSSTSKDDSNSQPKEGPAETDSSKSKDDSDSHRKDEPAEVDETQNVNADEGADQQRPASPVRRDSAYAATESDIETRSQRHRLKEVCKKTFKRFRSAS</sequence>
<keyword evidence="3" id="KW-1185">Reference proteome</keyword>
<dbReference type="RefSeq" id="XP_044656001.1">
    <property type="nucleotide sequence ID" value="XM_044800066.1"/>
</dbReference>
<name>A0A9P3CC48_9PEZI</name>
<evidence type="ECO:0000256" key="1">
    <source>
        <dbReference type="SAM" id="MobiDB-lite"/>
    </source>
</evidence>
<comment type="caution">
    <text evidence="2">The sequence shown here is derived from an EMBL/GenBank/DDBJ whole genome shotgun (WGS) entry which is preliminary data.</text>
</comment>
<evidence type="ECO:0000313" key="2">
    <source>
        <dbReference type="EMBL" id="GIZ41514.1"/>
    </source>
</evidence>
<dbReference type="EMBL" id="BOLY01000003">
    <property type="protein sequence ID" value="GIZ41514.1"/>
    <property type="molecule type" value="Genomic_DNA"/>
</dbReference>
<dbReference type="Proteomes" id="UP000825890">
    <property type="component" value="Unassembled WGS sequence"/>
</dbReference>
<feature type="region of interest" description="Disordered" evidence="1">
    <location>
        <begin position="383"/>
        <end position="487"/>
    </location>
</feature>
<proteinExistence type="predicted"/>
<evidence type="ECO:0000313" key="3">
    <source>
        <dbReference type="Proteomes" id="UP000825890"/>
    </source>
</evidence>
<dbReference type="GeneID" id="68290392"/>
<feature type="compositionally biased region" description="Basic and acidic residues" evidence="1">
    <location>
        <begin position="1"/>
        <end position="16"/>
    </location>
</feature>
<feature type="compositionally biased region" description="Basic and acidic residues" evidence="1">
    <location>
        <begin position="427"/>
        <end position="443"/>
    </location>
</feature>
<accession>A0A9P3CC48</accession>
<feature type="region of interest" description="Disordered" evidence="1">
    <location>
        <begin position="1"/>
        <end position="27"/>
    </location>
</feature>
<dbReference type="AlphaFoldDB" id="A0A9P3CC48"/>
<dbReference type="OrthoDB" id="3646366at2759"/>